<dbReference type="HOGENOM" id="CLU_044121_2_1_1"/>
<organism evidence="2 3">
    <name type="scientific">Phanerochaete carnosa (strain HHB-10118-sp)</name>
    <name type="common">White-rot fungus</name>
    <name type="synonym">Peniophora carnosa</name>
    <dbReference type="NCBI Taxonomy" id="650164"/>
    <lineage>
        <taxon>Eukaryota</taxon>
        <taxon>Fungi</taxon>
        <taxon>Dikarya</taxon>
        <taxon>Basidiomycota</taxon>
        <taxon>Agaricomycotina</taxon>
        <taxon>Agaricomycetes</taxon>
        <taxon>Polyporales</taxon>
        <taxon>Phanerochaetaceae</taxon>
        <taxon>Phanerochaete</taxon>
    </lineage>
</organism>
<feature type="compositionally biased region" description="Polar residues" evidence="1">
    <location>
        <begin position="53"/>
        <end position="62"/>
    </location>
</feature>
<dbReference type="Gene3D" id="1.10.510.10">
    <property type="entry name" value="Transferase(Phosphotransferase) domain 1"/>
    <property type="match status" value="1"/>
</dbReference>
<dbReference type="KEGG" id="pco:PHACADRAFT_258793"/>
<protein>
    <recommendedName>
        <fullName evidence="4">Protein kinase domain-containing protein</fullName>
    </recommendedName>
</protein>
<feature type="compositionally biased region" description="Polar residues" evidence="1">
    <location>
        <begin position="1"/>
        <end position="13"/>
    </location>
</feature>
<feature type="compositionally biased region" description="Basic and acidic residues" evidence="1">
    <location>
        <begin position="63"/>
        <end position="72"/>
    </location>
</feature>
<dbReference type="EMBL" id="JH930473">
    <property type="protein sequence ID" value="EKM54749.1"/>
    <property type="molecule type" value="Genomic_DNA"/>
</dbReference>
<dbReference type="OrthoDB" id="3260792at2759"/>
<reference evidence="2 3" key="1">
    <citation type="journal article" date="2012" name="BMC Genomics">
        <title>Comparative genomics of the white-rot fungi, Phanerochaete carnosa and P. chrysosporium, to elucidate the genetic basis of the distinct wood types they colonize.</title>
        <authorList>
            <person name="Suzuki H."/>
            <person name="MacDonald J."/>
            <person name="Syed K."/>
            <person name="Salamov A."/>
            <person name="Hori C."/>
            <person name="Aerts A."/>
            <person name="Henrissat B."/>
            <person name="Wiebenga A."/>
            <person name="vanKuyk P.A."/>
            <person name="Barry K."/>
            <person name="Lindquist E."/>
            <person name="LaButti K."/>
            <person name="Lapidus A."/>
            <person name="Lucas S."/>
            <person name="Coutinho P."/>
            <person name="Gong Y."/>
            <person name="Samejima M."/>
            <person name="Mahadevan R."/>
            <person name="Abou-Zaid M."/>
            <person name="de Vries R.P."/>
            <person name="Igarashi K."/>
            <person name="Yadav J.S."/>
            <person name="Grigoriev I.V."/>
            <person name="Master E.R."/>
        </authorList>
    </citation>
    <scope>NUCLEOTIDE SEQUENCE [LARGE SCALE GENOMIC DNA]</scope>
    <source>
        <strain evidence="2 3">HHB-10118-sp</strain>
    </source>
</reference>
<dbReference type="InParanoid" id="K5W713"/>
<proteinExistence type="predicted"/>
<evidence type="ECO:0008006" key="4">
    <source>
        <dbReference type="Google" id="ProtNLM"/>
    </source>
</evidence>
<evidence type="ECO:0000256" key="1">
    <source>
        <dbReference type="SAM" id="MobiDB-lite"/>
    </source>
</evidence>
<dbReference type="SUPFAM" id="SSF56112">
    <property type="entry name" value="Protein kinase-like (PK-like)"/>
    <property type="match status" value="1"/>
</dbReference>
<dbReference type="AlphaFoldDB" id="K5W713"/>
<keyword evidence="3" id="KW-1185">Reference proteome</keyword>
<feature type="region of interest" description="Disordered" evidence="1">
    <location>
        <begin position="47"/>
        <end position="72"/>
    </location>
</feature>
<feature type="region of interest" description="Disordered" evidence="1">
    <location>
        <begin position="1"/>
        <end position="21"/>
    </location>
</feature>
<accession>K5W713</accession>
<evidence type="ECO:0000313" key="3">
    <source>
        <dbReference type="Proteomes" id="UP000008370"/>
    </source>
</evidence>
<sequence>MTSETSPTRQVSGPRQLAAPHGLRPHDVFWREHCEWLREKGYELRPRYKPGWSPSSSSQTTKTLERDFDEDRAMPGDILDATRISDGRAVVLRKVSRHADTQKLEVHQYLATWPLVSHPKNHSVPILDILRVPGEHKTVRILVMPLLQPFHVPAMQTVGEAVDFLGQVFEGLQFMHSCNIAHRNCSDIGIMQDPEPLYPSVKRRRTSRVKRATRGSESTLRPVRYYLVDFGRSQKYQHGSRFHVASQVSVVSDAAAVGVDDPYATDIRCLGETISETFLETMNGLEFLAPLVADMTKNDPAARPDMDAVVAIFRKLKGRLHWWKLRSRLVRKDEHGLPRIRRGVTHFLRMLGYIVARRPAVPSVT</sequence>
<gene>
    <name evidence="2" type="ORF">PHACADRAFT_258793</name>
</gene>
<name>K5W713_PHACS</name>
<dbReference type="RefSeq" id="XP_007397430.1">
    <property type="nucleotide sequence ID" value="XM_007397368.1"/>
</dbReference>
<dbReference type="STRING" id="650164.K5W713"/>
<evidence type="ECO:0000313" key="2">
    <source>
        <dbReference type="EMBL" id="EKM54749.1"/>
    </source>
</evidence>
<dbReference type="GeneID" id="18917214"/>
<dbReference type="Gene3D" id="3.30.200.20">
    <property type="entry name" value="Phosphorylase Kinase, domain 1"/>
    <property type="match status" value="1"/>
</dbReference>
<dbReference type="InterPro" id="IPR011009">
    <property type="entry name" value="Kinase-like_dom_sf"/>
</dbReference>
<dbReference type="Proteomes" id="UP000008370">
    <property type="component" value="Unassembled WGS sequence"/>
</dbReference>